<reference evidence="6 7" key="1">
    <citation type="journal article" date="2012" name="Genet. Mol. Biol.">
        <title>Analysis of 16S rRNA and mxaF genes revealing insights into Methylobacterium niche-specific plant association.</title>
        <authorList>
            <person name="Dourado M.N."/>
            <person name="Andreote F.D."/>
            <person name="Dini-Andreote F."/>
            <person name="Conti R."/>
            <person name="Araujo J.M."/>
            <person name="Araujo W.L."/>
        </authorList>
    </citation>
    <scope>NUCLEOTIDE SEQUENCE [LARGE SCALE GENOMIC DNA]</scope>
    <source>
        <strain evidence="6 7">SR1.6/6</strain>
    </source>
</reference>
<dbReference type="Pfam" id="PF04107">
    <property type="entry name" value="GCS2"/>
    <property type="match status" value="1"/>
</dbReference>
<evidence type="ECO:0000256" key="5">
    <source>
        <dbReference type="SAM" id="MobiDB-lite"/>
    </source>
</evidence>
<proteinExistence type="inferred from homology"/>
<dbReference type="EC" id="6.3.2.2" evidence="4"/>
<name>A0A6B9FKK5_9HYPH</name>
<evidence type="ECO:0000313" key="7">
    <source>
        <dbReference type="Proteomes" id="UP000012488"/>
    </source>
</evidence>
<keyword evidence="1 4" id="KW-0436">Ligase</keyword>
<dbReference type="Proteomes" id="UP000012488">
    <property type="component" value="Chromosome"/>
</dbReference>
<dbReference type="RefSeq" id="WP_010682238.1">
    <property type="nucleotide sequence ID" value="NZ_CP043538.1"/>
</dbReference>
<dbReference type="GO" id="GO:0004357">
    <property type="term" value="F:glutamate-cysteine ligase activity"/>
    <property type="evidence" value="ECO:0007669"/>
    <property type="project" value="UniProtKB-EC"/>
</dbReference>
<evidence type="ECO:0000256" key="3">
    <source>
        <dbReference type="ARBA" id="ARBA00022840"/>
    </source>
</evidence>
<dbReference type="GO" id="GO:0042398">
    <property type="term" value="P:modified amino acid biosynthetic process"/>
    <property type="evidence" value="ECO:0007669"/>
    <property type="project" value="InterPro"/>
</dbReference>
<keyword evidence="3 4" id="KW-0067">ATP-binding</keyword>
<accession>A0A6B9FKK5</accession>
<sequence length="395" mass="43345">MAHAYRFGIEEEFFLADARSRGTPRARLRAFHAAVRARLDDAEREQLQCQVEIASPPSGDVGEAAEHLTQLRRSLAEIGAERGILTFAAGTHPTARWRDQRPTDKARYHGIMADLRMLGRRNLVCGLHVHVEVPDPEARLGLMNRLLPFLPVLLALSTSSPFWQGQQTGMAGYRMRAYAELPRTGVPELFADSADYAHYVDVMTKAGAIADASYLWWHLRASVKYPTLELRVADSCTHVDDAVCIAALFRCLVRRVVRDRRLNAGMTAASRGFVMENLWRAERDGTRATLIDEARVRAVPLGEWVENVLALIAEDAEALDCVAACNRARHIVAEGTSADRQMAVFAAARRSGAQERAALSAVVDHLALETAAGSKLGPGGVRTSSRRRSDGNGSG</sequence>
<dbReference type="NCBIfam" id="NF010039">
    <property type="entry name" value="PRK13515.1"/>
    <property type="match status" value="1"/>
</dbReference>
<dbReference type="KEGG" id="mmes:MMSR116_15505"/>
<evidence type="ECO:0000313" key="6">
    <source>
        <dbReference type="EMBL" id="QGY03131.1"/>
    </source>
</evidence>
<keyword evidence="2 4" id="KW-0547">Nucleotide-binding</keyword>
<gene>
    <name evidence="6" type="ORF">MMSR116_15505</name>
</gene>
<dbReference type="NCBIfam" id="TIGR02050">
    <property type="entry name" value="gshA_cyan_rel"/>
    <property type="match status" value="1"/>
</dbReference>
<dbReference type="HAMAP" id="MF_01609">
    <property type="entry name" value="Glu_cys_ligase_2"/>
    <property type="match status" value="1"/>
</dbReference>
<evidence type="ECO:0000256" key="4">
    <source>
        <dbReference type="HAMAP-Rule" id="MF_01609"/>
    </source>
</evidence>
<dbReference type="Gene3D" id="3.30.590.20">
    <property type="match status" value="1"/>
</dbReference>
<dbReference type="GO" id="GO:0005524">
    <property type="term" value="F:ATP binding"/>
    <property type="evidence" value="ECO:0007669"/>
    <property type="project" value="UniProtKB-KW"/>
</dbReference>
<evidence type="ECO:0000256" key="1">
    <source>
        <dbReference type="ARBA" id="ARBA00022598"/>
    </source>
</evidence>
<dbReference type="OrthoDB" id="9769628at2"/>
<dbReference type="InterPro" id="IPR006336">
    <property type="entry name" value="GCS2"/>
</dbReference>
<dbReference type="InterPro" id="IPR014746">
    <property type="entry name" value="Gln_synth/guanido_kin_cat_dom"/>
</dbReference>
<dbReference type="PANTHER" id="PTHR36510:SF1">
    <property type="entry name" value="GLUTAMATE--CYSTEINE LIGASE 2-RELATED"/>
    <property type="match status" value="1"/>
</dbReference>
<comment type="catalytic activity">
    <reaction evidence="4">
        <text>L-cysteine + L-glutamate + ATP = gamma-L-glutamyl-L-cysteine + ADP + phosphate + H(+)</text>
        <dbReference type="Rhea" id="RHEA:13285"/>
        <dbReference type="ChEBI" id="CHEBI:15378"/>
        <dbReference type="ChEBI" id="CHEBI:29985"/>
        <dbReference type="ChEBI" id="CHEBI:30616"/>
        <dbReference type="ChEBI" id="CHEBI:35235"/>
        <dbReference type="ChEBI" id="CHEBI:43474"/>
        <dbReference type="ChEBI" id="CHEBI:58173"/>
        <dbReference type="ChEBI" id="CHEBI:456216"/>
        <dbReference type="EC" id="6.3.2.2"/>
    </reaction>
</comment>
<dbReference type="SUPFAM" id="SSF55931">
    <property type="entry name" value="Glutamine synthetase/guanido kinase"/>
    <property type="match status" value="1"/>
</dbReference>
<feature type="region of interest" description="Disordered" evidence="5">
    <location>
        <begin position="373"/>
        <end position="395"/>
    </location>
</feature>
<reference evidence="6 7" key="2">
    <citation type="journal article" date="2013" name="Genome Announc.">
        <title>Draft Genome Sequence of Methylobacterium mesophilicum Strain SR1.6/6, Isolated from Citrus sinensis.</title>
        <authorList>
            <person name="Marinho Almeida D."/>
            <person name="Dini-Andreote F."/>
            <person name="Camargo Neves A.A."/>
            <person name="Juca Ramos R.T."/>
            <person name="Andreote F.D."/>
            <person name="Carneiro A.R."/>
            <person name="Oliveira de Souza Lima A."/>
            <person name="Caracciolo Gomes de Sa P.H."/>
            <person name="Ribeiro Barbosa M.S."/>
            <person name="Araujo W.L."/>
            <person name="Silva A."/>
        </authorList>
    </citation>
    <scope>NUCLEOTIDE SEQUENCE [LARGE SCALE GENOMIC DNA]</scope>
    <source>
        <strain evidence="6 7">SR1.6/6</strain>
    </source>
</reference>
<organism evidence="6 7">
    <name type="scientific">Methylobacterium mesophilicum SR1.6/6</name>
    <dbReference type="NCBI Taxonomy" id="908290"/>
    <lineage>
        <taxon>Bacteria</taxon>
        <taxon>Pseudomonadati</taxon>
        <taxon>Pseudomonadota</taxon>
        <taxon>Alphaproteobacteria</taxon>
        <taxon>Hyphomicrobiales</taxon>
        <taxon>Methylobacteriaceae</taxon>
        <taxon>Methylobacterium</taxon>
    </lineage>
</organism>
<dbReference type="InterPro" id="IPR011793">
    <property type="entry name" value="YbdK"/>
</dbReference>
<dbReference type="PANTHER" id="PTHR36510">
    <property type="entry name" value="GLUTAMATE--CYSTEINE LIGASE 2-RELATED"/>
    <property type="match status" value="1"/>
</dbReference>
<protein>
    <recommendedName>
        <fullName evidence="4">Putative glutamate--cysteine ligase 2</fullName>
        <ecNumber evidence="4">6.3.2.2</ecNumber>
    </recommendedName>
    <alternativeName>
        <fullName evidence="4">Gamma-glutamylcysteine synthetase 2</fullName>
        <shortName evidence="4">GCS 2</shortName>
        <shortName evidence="4">Gamma-GCS 2</shortName>
    </alternativeName>
</protein>
<comment type="function">
    <text evidence="4">ATP-dependent carboxylate-amine ligase which exhibits weak glutamate--cysteine ligase activity.</text>
</comment>
<comment type="similarity">
    <text evidence="4">Belongs to the glutamate--cysteine ligase type 2 family. YbdK subfamily.</text>
</comment>
<dbReference type="EMBL" id="CP043538">
    <property type="protein sequence ID" value="QGY03131.1"/>
    <property type="molecule type" value="Genomic_DNA"/>
</dbReference>
<dbReference type="AlphaFoldDB" id="A0A6B9FKK5"/>
<dbReference type="InterPro" id="IPR050141">
    <property type="entry name" value="GCL_type2/YbdK_subfam"/>
</dbReference>
<evidence type="ECO:0000256" key="2">
    <source>
        <dbReference type="ARBA" id="ARBA00022741"/>
    </source>
</evidence>